<feature type="binding site" evidence="14">
    <location>
        <position position="92"/>
    </location>
    <ligand>
        <name>Zn(2+)</name>
        <dbReference type="ChEBI" id="CHEBI:29105"/>
    </ligand>
</feature>
<comment type="cofactor">
    <cofactor evidence="14">
        <name>Mg(2+)</name>
        <dbReference type="ChEBI" id="CHEBI:18420"/>
    </cofactor>
</comment>
<evidence type="ECO:0000256" key="1">
    <source>
        <dbReference type="ARBA" id="ARBA00004496"/>
    </source>
</evidence>
<comment type="function">
    <text evidence="8">Converts the D-glycero-alpha-D-manno-heptose 1,7-bisphosphate intermediate into D-glycero-alpha-D-manno-heptose 1-phosphate by removing the phosphate group at the C-7 position.</text>
</comment>
<evidence type="ECO:0000256" key="12">
    <source>
        <dbReference type="PIRSR" id="PIRSR004682-1"/>
    </source>
</evidence>
<keyword evidence="4 11" id="KW-0378">Hydrolase</keyword>
<dbReference type="NCBIfam" id="TIGR00213">
    <property type="entry name" value="GmhB_yaeD"/>
    <property type="match status" value="1"/>
</dbReference>
<keyword evidence="14" id="KW-0460">Magnesium</keyword>
<dbReference type="EC" id="3.1.3.-" evidence="11"/>
<evidence type="ECO:0000256" key="3">
    <source>
        <dbReference type="ARBA" id="ARBA00022723"/>
    </source>
</evidence>
<comment type="subcellular location">
    <subcellularLocation>
        <location evidence="1 11">Cytoplasm</location>
    </subcellularLocation>
</comment>
<feature type="binding site" evidence="14">
    <location>
        <position position="134"/>
    </location>
    <ligand>
        <name>Mg(2+)</name>
        <dbReference type="ChEBI" id="CHEBI:18420"/>
    </ligand>
</feature>
<dbReference type="RefSeq" id="WP_337397538.1">
    <property type="nucleotide sequence ID" value="NZ_JAXWYD010000025.1"/>
</dbReference>
<dbReference type="InterPro" id="IPR006543">
    <property type="entry name" value="Histidinol-phos"/>
</dbReference>
<evidence type="ECO:0000256" key="4">
    <source>
        <dbReference type="ARBA" id="ARBA00022801"/>
    </source>
</evidence>
<evidence type="ECO:0000256" key="11">
    <source>
        <dbReference type="PIRNR" id="PIRNR004682"/>
    </source>
</evidence>
<evidence type="ECO:0000313" key="16">
    <source>
        <dbReference type="Proteomes" id="UP000186777"/>
    </source>
</evidence>
<comment type="caution">
    <text evidence="15">The sequence shown here is derived from an EMBL/GenBank/DDBJ whole genome shotgun (WGS) entry which is preliminary data.</text>
</comment>
<feature type="binding site" evidence="14">
    <location>
        <position position="107"/>
    </location>
    <ligand>
        <name>Zn(2+)</name>
        <dbReference type="ChEBI" id="CHEBI:29105"/>
    </ligand>
</feature>
<dbReference type="SUPFAM" id="SSF56784">
    <property type="entry name" value="HAD-like"/>
    <property type="match status" value="1"/>
</dbReference>
<dbReference type="PANTHER" id="PTHR42891">
    <property type="entry name" value="D-GLYCERO-BETA-D-MANNO-HEPTOSE-1,7-BISPHOSPHATE 7-PHOSPHATASE"/>
    <property type="match status" value="1"/>
</dbReference>
<evidence type="ECO:0000313" key="15">
    <source>
        <dbReference type="EMBL" id="OLA36815.1"/>
    </source>
</evidence>
<dbReference type="NCBIfam" id="TIGR01662">
    <property type="entry name" value="HAD-SF-IIIA"/>
    <property type="match status" value="1"/>
</dbReference>
<dbReference type="GO" id="GO:0046872">
    <property type="term" value="F:metal ion binding"/>
    <property type="evidence" value="ECO:0007669"/>
    <property type="project" value="UniProtKB-KW"/>
</dbReference>
<evidence type="ECO:0000256" key="6">
    <source>
        <dbReference type="ARBA" id="ARBA00023277"/>
    </source>
</evidence>
<feature type="binding site" evidence="14">
    <location>
        <position position="9"/>
    </location>
    <ligand>
        <name>Mg(2+)</name>
        <dbReference type="ChEBI" id="CHEBI:18420"/>
    </ligand>
</feature>
<comment type="cofactor">
    <cofactor evidence="14">
        <name>Zn(2+)</name>
        <dbReference type="ChEBI" id="CHEBI:29105"/>
    </cofactor>
</comment>
<feature type="active site" description="Nucleophile" evidence="12">
    <location>
        <position position="11"/>
    </location>
</feature>
<dbReference type="CDD" id="cd07503">
    <property type="entry name" value="HAD_HisB-N"/>
    <property type="match status" value="1"/>
</dbReference>
<evidence type="ECO:0000256" key="5">
    <source>
        <dbReference type="ARBA" id="ARBA00022833"/>
    </source>
</evidence>
<dbReference type="STRING" id="626940.BHW43_08500"/>
<evidence type="ECO:0000256" key="9">
    <source>
        <dbReference type="ARBA" id="ARBA00060656"/>
    </source>
</evidence>
<comment type="similarity">
    <text evidence="10 11">Belongs to the gmhB family.</text>
</comment>
<proteinExistence type="inferred from homology"/>
<feature type="site" description="Contributes to substrate recognition" evidence="13">
    <location>
        <position position="108"/>
    </location>
</feature>
<dbReference type="InterPro" id="IPR023214">
    <property type="entry name" value="HAD_sf"/>
</dbReference>
<dbReference type="PANTHER" id="PTHR42891:SF1">
    <property type="entry name" value="D-GLYCERO-BETA-D-MANNO-HEPTOSE-1,7-BISPHOSPHATE 7-PHOSPHATASE"/>
    <property type="match status" value="1"/>
</dbReference>
<gene>
    <name evidence="15" type="ORF">BHW43_08500</name>
</gene>
<evidence type="ECO:0000256" key="10">
    <source>
        <dbReference type="ARBA" id="ARBA00061616"/>
    </source>
</evidence>
<protein>
    <recommendedName>
        <fullName evidence="11">D,D-heptose 1,7-bisphosphate phosphatase</fullName>
        <ecNumber evidence="11">3.1.3.-</ecNumber>
    </recommendedName>
</protein>
<evidence type="ECO:0000256" key="2">
    <source>
        <dbReference type="ARBA" id="ARBA00022490"/>
    </source>
</evidence>
<keyword evidence="6 11" id="KW-0119">Carbohydrate metabolism</keyword>
<dbReference type="GO" id="GO:0005975">
    <property type="term" value="P:carbohydrate metabolic process"/>
    <property type="evidence" value="ECO:0007669"/>
    <property type="project" value="InterPro"/>
</dbReference>
<comment type="pathway">
    <text evidence="9">Nucleotide-sugar biosynthesis; GDP-D-glycero-alpha-D-manno-heptose biosynthesis; GDP-D-glycero-alpha-D-manno-heptose from D-glycero-alpha-D-manno-heptose 7-phosphate: step 2/3.</text>
</comment>
<feature type="binding site" evidence="14">
    <location>
        <position position="105"/>
    </location>
    <ligand>
        <name>Zn(2+)</name>
        <dbReference type="ChEBI" id="CHEBI:29105"/>
    </ligand>
</feature>
<name>A0A1Q6R364_9FIRM</name>
<keyword evidence="2 11" id="KW-0963">Cytoplasm</keyword>
<feature type="site" description="Stabilizes the phosphoryl group" evidence="13">
    <location>
        <position position="51"/>
    </location>
</feature>
<keyword evidence="5 14" id="KW-0862">Zinc</keyword>
<dbReference type="AlphaFoldDB" id="A0A1Q6R364"/>
<dbReference type="Pfam" id="PF13242">
    <property type="entry name" value="Hydrolase_like"/>
    <property type="match status" value="1"/>
</dbReference>
<dbReference type="InterPro" id="IPR006549">
    <property type="entry name" value="HAD-SF_hydro_IIIA"/>
</dbReference>
<accession>A0A1Q6R364</accession>
<dbReference type="GO" id="GO:0016791">
    <property type="term" value="F:phosphatase activity"/>
    <property type="evidence" value="ECO:0007669"/>
    <property type="project" value="InterPro"/>
</dbReference>
<evidence type="ECO:0000256" key="14">
    <source>
        <dbReference type="PIRSR" id="PIRSR004682-4"/>
    </source>
</evidence>
<evidence type="ECO:0000256" key="7">
    <source>
        <dbReference type="ARBA" id="ARBA00051130"/>
    </source>
</evidence>
<keyword evidence="3 14" id="KW-0479">Metal-binding</keyword>
<evidence type="ECO:0000256" key="13">
    <source>
        <dbReference type="PIRSR" id="PIRSR004682-3"/>
    </source>
</evidence>
<reference evidence="15 16" key="1">
    <citation type="journal article" date="2016" name="Nat. Biotechnol.">
        <title>Measurement of bacterial replication rates in microbial communities.</title>
        <authorList>
            <person name="Brown C.T."/>
            <person name="Olm M.R."/>
            <person name="Thomas B.C."/>
            <person name="Banfield J.F."/>
        </authorList>
    </citation>
    <scope>NUCLEOTIDE SEQUENCE [LARGE SCALE GENOMIC DNA]</scope>
    <source>
        <strain evidence="15">46_33</strain>
    </source>
</reference>
<dbReference type="PIRSF" id="PIRSF004682">
    <property type="entry name" value="GmhB"/>
    <property type="match status" value="1"/>
</dbReference>
<feature type="binding site" evidence="14">
    <location>
        <position position="90"/>
    </location>
    <ligand>
        <name>Zn(2+)</name>
        <dbReference type="ChEBI" id="CHEBI:29105"/>
    </ligand>
</feature>
<feature type="active site" description="Nucleophile" evidence="12">
    <location>
        <position position="9"/>
    </location>
</feature>
<dbReference type="Proteomes" id="UP000186777">
    <property type="component" value="Unassembled WGS sequence"/>
</dbReference>
<feature type="site" description="Stabilizes the phosphoryl group" evidence="13">
    <location>
        <position position="109"/>
    </location>
</feature>
<dbReference type="InterPro" id="IPR004446">
    <property type="entry name" value="Heptose_bisP_phosphatase"/>
</dbReference>
<comment type="catalytic activity">
    <reaction evidence="7">
        <text>D-glycero-alpha-D-manno-heptose 1,7-bisphosphate + H2O = D-glycero-alpha-D-manno-heptose 1-phosphate + phosphate</text>
        <dbReference type="Rhea" id="RHEA:28522"/>
        <dbReference type="ChEBI" id="CHEBI:15377"/>
        <dbReference type="ChEBI" id="CHEBI:43474"/>
        <dbReference type="ChEBI" id="CHEBI:60207"/>
        <dbReference type="ChEBI" id="CHEBI:61574"/>
        <dbReference type="EC" id="3.1.3.83"/>
    </reaction>
</comment>
<dbReference type="EMBL" id="MNTG01000039">
    <property type="protein sequence ID" value="OLA36815.1"/>
    <property type="molecule type" value="Genomic_DNA"/>
</dbReference>
<dbReference type="Gene3D" id="3.40.50.1000">
    <property type="entry name" value="HAD superfamily/HAD-like"/>
    <property type="match status" value="1"/>
</dbReference>
<dbReference type="NCBIfam" id="NF006506">
    <property type="entry name" value="PRK08942.1"/>
    <property type="match status" value="1"/>
</dbReference>
<sequence length="168" mass="18948">MKAKAVFFDRDGVLNVDVAYLYKIEDLRWIDGAREAVAYLTQLGYKIFIVTNQSGIARGYYTVEQMNELHAYMQREITAAGGKIEKIYYCPHHPEGSVPEYTGVCDCRKPKPGMLLQALAEYDIDKEQSFLVGDSKRDVEAAEAADVKGYLYTGGNLLDFVKNIVSER</sequence>
<organism evidence="15 16">
    <name type="scientific">Phascolarctobacterium succinatutens</name>
    <dbReference type="NCBI Taxonomy" id="626940"/>
    <lineage>
        <taxon>Bacteria</taxon>
        <taxon>Bacillati</taxon>
        <taxon>Bacillota</taxon>
        <taxon>Negativicutes</taxon>
        <taxon>Acidaminococcales</taxon>
        <taxon>Acidaminococcaceae</taxon>
        <taxon>Phascolarctobacterium</taxon>
    </lineage>
</organism>
<dbReference type="FunFam" id="3.40.50.1000:FF:000037">
    <property type="entry name" value="D,D-heptose 1,7-bisphosphate phosphatase"/>
    <property type="match status" value="1"/>
</dbReference>
<feature type="binding site" evidence="14">
    <location>
        <position position="11"/>
    </location>
    <ligand>
        <name>Mg(2+)</name>
        <dbReference type="ChEBI" id="CHEBI:18420"/>
    </ligand>
</feature>
<dbReference type="GO" id="GO:0005737">
    <property type="term" value="C:cytoplasm"/>
    <property type="evidence" value="ECO:0007669"/>
    <property type="project" value="UniProtKB-SubCell"/>
</dbReference>
<dbReference type="InterPro" id="IPR036412">
    <property type="entry name" value="HAD-like_sf"/>
</dbReference>
<evidence type="ECO:0000256" key="8">
    <source>
        <dbReference type="ARBA" id="ARBA00058363"/>
    </source>
</evidence>
<dbReference type="NCBIfam" id="TIGR01656">
    <property type="entry name" value="Histidinol-ppas"/>
    <property type="match status" value="1"/>
</dbReference>